<feature type="region of interest" description="Disordered" evidence="1">
    <location>
        <begin position="182"/>
        <end position="264"/>
    </location>
</feature>
<name>A0A431EE88_CAMJU</name>
<evidence type="ECO:0000313" key="3">
    <source>
        <dbReference type="Proteomes" id="UP000288507"/>
    </source>
</evidence>
<evidence type="ECO:0000313" key="2">
    <source>
        <dbReference type="EMBL" id="RTJ79578.1"/>
    </source>
</evidence>
<gene>
    <name evidence="2" type="ORF">C3H57_04205</name>
</gene>
<sequence length="264" mass="29530">MISLQPIRTGAGIAIGLIEGFFGIPCEVYYPKKFKKSGRINTVEYNDEPDITASLVLIDPYTGKMLSEGGISTNLGDITMVAYVKHDSEIYRFCRIDAKLGYTINKYQVTNVMTHNDINGPLYKKLELMAISETIKDEEIVSDANEDFVEELEDNGVNYDNTIVNSKELEVDKSLKYSPVSSKVSNVKKDKQDPTPQENQSDSIIDRSVLNNFKREPTTAPLSSRFRKPESKVEIKPDPEQYTKGSRSESGSEVKPLGANNDPE</sequence>
<protein>
    <submittedName>
        <fullName evidence="2">Uncharacterized protein</fullName>
    </submittedName>
</protein>
<accession>A0A431EE88</accession>
<reference evidence="2" key="1">
    <citation type="journal article" date="2019" name="Appl. Environ. Microbiol.">
        <title>Population genetics and characterization of Campylobacter jejuni isolates in western jackdaws and game birds in Finland.</title>
        <authorList>
            <person name="Kovanen S."/>
            <person name="Rossi M."/>
            <person name="Pohja-Mykra M."/>
            <person name="Nieminen T."/>
            <person name="Raunio-Saarnisto M."/>
            <person name="Sauvala M."/>
            <person name="Fredriksson-Ahomaa M."/>
            <person name="Hanninen M.L."/>
            <person name="Kivisto R."/>
        </authorList>
    </citation>
    <scope>NUCLEOTIDE SEQUENCE [LARGE SCALE GENOMIC DNA]</scope>
    <source>
        <strain evidence="2">CB313</strain>
    </source>
</reference>
<organism evidence="2 3">
    <name type="scientific">Campylobacter jejuni</name>
    <dbReference type="NCBI Taxonomy" id="197"/>
    <lineage>
        <taxon>Bacteria</taxon>
        <taxon>Pseudomonadati</taxon>
        <taxon>Campylobacterota</taxon>
        <taxon>Epsilonproteobacteria</taxon>
        <taxon>Campylobacterales</taxon>
        <taxon>Campylobacteraceae</taxon>
        <taxon>Campylobacter</taxon>
    </lineage>
</organism>
<feature type="compositionally biased region" description="Polar residues" evidence="1">
    <location>
        <begin position="194"/>
        <end position="203"/>
    </location>
</feature>
<dbReference type="Proteomes" id="UP000288507">
    <property type="component" value="Unassembled WGS sequence"/>
</dbReference>
<comment type="caution">
    <text evidence="2">The sequence shown here is derived from an EMBL/GenBank/DDBJ whole genome shotgun (WGS) entry which is preliminary data.</text>
</comment>
<proteinExistence type="predicted"/>
<dbReference type="AlphaFoldDB" id="A0A431EE88"/>
<evidence type="ECO:0000256" key="1">
    <source>
        <dbReference type="SAM" id="MobiDB-lite"/>
    </source>
</evidence>
<dbReference type="EMBL" id="PRBV01000005">
    <property type="protein sequence ID" value="RTJ79578.1"/>
    <property type="molecule type" value="Genomic_DNA"/>
</dbReference>
<feature type="compositionally biased region" description="Basic and acidic residues" evidence="1">
    <location>
        <begin position="227"/>
        <end position="252"/>
    </location>
</feature>